<accession>A0ABQ3EDH7</accession>
<dbReference type="RefSeq" id="WP_189436820.1">
    <property type="nucleotide sequence ID" value="NZ_BMXE01000003.1"/>
</dbReference>
<dbReference type="InterPro" id="IPR002059">
    <property type="entry name" value="CSP_DNA-bd"/>
</dbReference>
<dbReference type="Proteomes" id="UP000637980">
    <property type="component" value="Unassembled WGS sequence"/>
</dbReference>
<evidence type="ECO:0000313" key="2">
    <source>
        <dbReference type="EMBL" id="GHB32822.1"/>
    </source>
</evidence>
<proteinExistence type="predicted"/>
<dbReference type="EMBL" id="BMXE01000003">
    <property type="protein sequence ID" value="GHB32822.1"/>
    <property type="molecule type" value="Genomic_DNA"/>
</dbReference>
<dbReference type="SUPFAM" id="SSF50249">
    <property type="entry name" value="Nucleic acid-binding proteins"/>
    <property type="match status" value="1"/>
</dbReference>
<reference evidence="3" key="1">
    <citation type="journal article" date="2019" name="Int. J. Syst. Evol. Microbiol.">
        <title>The Global Catalogue of Microorganisms (GCM) 10K type strain sequencing project: providing services to taxonomists for standard genome sequencing and annotation.</title>
        <authorList>
            <consortium name="The Broad Institute Genomics Platform"/>
            <consortium name="The Broad Institute Genome Sequencing Center for Infectious Disease"/>
            <person name="Wu L."/>
            <person name="Ma J."/>
        </authorList>
    </citation>
    <scope>NUCLEOTIDE SEQUENCE [LARGE SCALE GENOMIC DNA]</scope>
    <source>
        <strain evidence="3">KCTC 12861</strain>
    </source>
</reference>
<sequence length="69" mass="7722">MINGSVKFFNSEQGFGYVQEEGTNSQFRVLRASLTCAGIKKLAERQKVRFDTLTNPVNGKVEVNNIEIV</sequence>
<keyword evidence="3" id="KW-1185">Reference proteome</keyword>
<name>A0ABQ3EDH7_9HYPH</name>
<feature type="domain" description="CSD" evidence="1">
    <location>
        <begin position="1"/>
        <end position="68"/>
    </location>
</feature>
<evidence type="ECO:0000259" key="1">
    <source>
        <dbReference type="PROSITE" id="PS51857"/>
    </source>
</evidence>
<dbReference type="InterPro" id="IPR012340">
    <property type="entry name" value="NA-bd_OB-fold"/>
</dbReference>
<organism evidence="2 3">
    <name type="scientific">Pseudovibrio japonicus</name>
    <dbReference type="NCBI Taxonomy" id="366534"/>
    <lineage>
        <taxon>Bacteria</taxon>
        <taxon>Pseudomonadati</taxon>
        <taxon>Pseudomonadota</taxon>
        <taxon>Alphaproteobacteria</taxon>
        <taxon>Hyphomicrobiales</taxon>
        <taxon>Stappiaceae</taxon>
        <taxon>Pseudovibrio</taxon>
    </lineage>
</organism>
<protein>
    <recommendedName>
        <fullName evidence="1">CSD domain-containing protein</fullName>
    </recommendedName>
</protein>
<comment type="caution">
    <text evidence="2">The sequence shown here is derived from an EMBL/GenBank/DDBJ whole genome shotgun (WGS) entry which is preliminary data.</text>
</comment>
<dbReference type="Gene3D" id="2.40.50.140">
    <property type="entry name" value="Nucleic acid-binding proteins"/>
    <property type="match status" value="1"/>
</dbReference>
<evidence type="ECO:0000313" key="3">
    <source>
        <dbReference type="Proteomes" id="UP000637980"/>
    </source>
</evidence>
<dbReference type="Pfam" id="PF00313">
    <property type="entry name" value="CSD"/>
    <property type="match status" value="1"/>
</dbReference>
<gene>
    <name evidence="2" type="ORF">GCM10007094_22210</name>
</gene>
<dbReference type="PROSITE" id="PS51857">
    <property type="entry name" value="CSD_2"/>
    <property type="match status" value="1"/>
</dbReference>